<evidence type="ECO:0000313" key="1">
    <source>
        <dbReference type="EMBL" id="MEB3345277.1"/>
    </source>
</evidence>
<protein>
    <recommendedName>
        <fullName evidence="3">Natural product</fullName>
    </recommendedName>
</protein>
<organism evidence="1 2">
    <name type="scientific">Aquimarina gracilis</name>
    <dbReference type="NCBI Taxonomy" id="874422"/>
    <lineage>
        <taxon>Bacteria</taxon>
        <taxon>Pseudomonadati</taxon>
        <taxon>Bacteroidota</taxon>
        <taxon>Flavobacteriia</taxon>
        <taxon>Flavobacteriales</taxon>
        <taxon>Flavobacteriaceae</taxon>
        <taxon>Aquimarina</taxon>
    </lineage>
</organism>
<sequence length="57" mass="6236">MKTNKKRLSLEKIEIAKLQSSKNIIGGQDLDITIKHGFSCFLLGSCNSTLTDPVGEN</sequence>
<evidence type="ECO:0008006" key="3">
    <source>
        <dbReference type="Google" id="ProtNLM"/>
    </source>
</evidence>
<comment type="caution">
    <text evidence="1">The sequence shown here is derived from an EMBL/GenBank/DDBJ whole genome shotgun (WGS) entry which is preliminary data.</text>
</comment>
<reference evidence="1 2" key="1">
    <citation type="journal article" date="2013" name="Int. J. Syst. Evol. Microbiol.">
        <title>Aquimarina gracilis sp. nov., isolated from the gut microflora of a mussel, Mytilus coruscus, and emended description of Aquimarina spongiae.</title>
        <authorList>
            <person name="Park S.C."/>
            <person name="Choe H.N."/>
            <person name="Baik K.S."/>
            <person name="Seong C.N."/>
        </authorList>
    </citation>
    <scope>NUCLEOTIDE SEQUENCE [LARGE SCALE GENOMIC DNA]</scope>
    <source>
        <strain evidence="1 2">PSC32</strain>
    </source>
</reference>
<keyword evidence="2" id="KW-1185">Reference proteome</keyword>
<dbReference type="Proteomes" id="UP001327027">
    <property type="component" value="Unassembled WGS sequence"/>
</dbReference>
<proteinExistence type="predicted"/>
<accession>A0ABU5ZV28</accession>
<name>A0ABU5ZV28_9FLAO</name>
<evidence type="ECO:0000313" key="2">
    <source>
        <dbReference type="Proteomes" id="UP001327027"/>
    </source>
</evidence>
<gene>
    <name evidence="1" type="ORF">U6A24_07395</name>
</gene>
<dbReference type="EMBL" id="JAYKLX010000003">
    <property type="protein sequence ID" value="MEB3345277.1"/>
    <property type="molecule type" value="Genomic_DNA"/>
</dbReference>
<dbReference type="RefSeq" id="WP_324179306.1">
    <property type="nucleotide sequence ID" value="NZ_BAABAW010000008.1"/>
</dbReference>